<sequence>MILTQVWSHSDDYIIYQSDDMIGGDITSILLSAAANLLTAANLPTAVNLSTTANLPTTANLSITANLSLLIYCC</sequence>
<reference evidence="1 2" key="1">
    <citation type="submission" date="2021-01" db="EMBL/GenBank/DDBJ databases">
        <title>Chromosome-level genome assembly of a human fungal pathogen reveals clustering of transcriptionally co-regulated genes.</title>
        <authorList>
            <person name="Voorhies M."/>
            <person name="Cohen S."/>
            <person name="Shea T.P."/>
            <person name="Petrus S."/>
            <person name="Munoz J.F."/>
            <person name="Poplawski S."/>
            <person name="Goldman W.E."/>
            <person name="Michael T."/>
            <person name="Cuomo C.A."/>
            <person name="Sil A."/>
            <person name="Beyhan S."/>
        </authorList>
    </citation>
    <scope>NUCLEOTIDE SEQUENCE [LARGE SCALE GENOMIC DNA]</scope>
    <source>
        <strain evidence="1 2">G184AR</strain>
    </source>
</reference>
<dbReference type="EMBL" id="JAEVHI010000003">
    <property type="protein sequence ID" value="KAG5296064.1"/>
    <property type="molecule type" value="Genomic_DNA"/>
</dbReference>
<accession>A0A8H7YPE5</accession>
<evidence type="ECO:0000313" key="2">
    <source>
        <dbReference type="Proteomes" id="UP000670092"/>
    </source>
</evidence>
<protein>
    <submittedName>
        <fullName evidence="1">Uncharacterized protein</fullName>
    </submittedName>
</protein>
<dbReference type="Proteomes" id="UP000670092">
    <property type="component" value="Unassembled WGS sequence"/>
</dbReference>
<proteinExistence type="predicted"/>
<name>A0A8H7YPE5_AJECA</name>
<gene>
    <name evidence="1" type="ORF">I7I52_06550</name>
</gene>
<dbReference type="VEuPathDB" id="FungiDB:I7I52_06550"/>
<organism evidence="1 2">
    <name type="scientific">Ajellomyces capsulatus</name>
    <name type="common">Darling's disease fungus</name>
    <name type="synonym">Histoplasma capsulatum</name>
    <dbReference type="NCBI Taxonomy" id="5037"/>
    <lineage>
        <taxon>Eukaryota</taxon>
        <taxon>Fungi</taxon>
        <taxon>Dikarya</taxon>
        <taxon>Ascomycota</taxon>
        <taxon>Pezizomycotina</taxon>
        <taxon>Eurotiomycetes</taxon>
        <taxon>Eurotiomycetidae</taxon>
        <taxon>Onygenales</taxon>
        <taxon>Ajellomycetaceae</taxon>
        <taxon>Histoplasma</taxon>
    </lineage>
</organism>
<comment type="caution">
    <text evidence="1">The sequence shown here is derived from an EMBL/GenBank/DDBJ whole genome shotgun (WGS) entry which is preliminary data.</text>
</comment>
<evidence type="ECO:0000313" key="1">
    <source>
        <dbReference type="EMBL" id="KAG5296064.1"/>
    </source>
</evidence>
<dbReference type="AlphaFoldDB" id="A0A8H7YPE5"/>